<accession>A0ABS6IDT3</accession>
<reference evidence="1 2" key="1">
    <citation type="submission" date="2021-06" db="EMBL/GenBank/DDBJ databases">
        <authorList>
            <person name="Lee D.H."/>
        </authorList>
    </citation>
    <scope>NUCLEOTIDE SEQUENCE [LARGE SCALE GENOMIC DNA]</scope>
    <source>
        <strain evidence="1 2">MMS21-HV4-11</strain>
    </source>
</reference>
<keyword evidence="2" id="KW-1185">Reference proteome</keyword>
<sequence>MNDDALAAALTVMDAYIDGLNRHDEPAVNAACNFPHVRLAGGKVVVWPNHGDYKLGDFVARAGDGWHHSTWDERTPIHVGRDKVHLKVKFSRWRADNSLLGAFETIYIVTRQDGHWGIQARSSFAD</sequence>
<gene>
    <name evidence="1" type="ORF">KQ910_03210</name>
</gene>
<dbReference type="EMBL" id="JAHOPB010000001">
    <property type="protein sequence ID" value="MBU8872752.1"/>
    <property type="molecule type" value="Genomic_DNA"/>
</dbReference>
<dbReference type="Proteomes" id="UP000727907">
    <property type="component" value="Unassembled WGS sequence"/>
</dbReference>
<dbReference type="RefSeq" id="WP_216957045.1">
    <property type="nucleotide sequence ID" value="NZ_JAHOPB010000001.1"/>
</dbReference>
<proteinExistence type="predicted"/>
<evidence type="ECO:0008006" key="3">
    <source>
        <dbReference type="Google" id="ProtNLM"/>
    </source>
</evidence>
<evidence type="ECO:0000313" key="1">
    <source>
        <dbReference type="EMBL" id="MBU8872752.1"/>
    </source>
</evidence>
<name>A0ABS6IDT3_9HYPH</name>
<comment type="caution">
    <text evidence="1">The sequence shown here is derived from an EMBL/GenBank/DDBJ whole genome shotgun (WGS) entry which is preliminary data.</text>
</comment>
<evidence type="ECO:0000313" key="2">
    <source>
        <dbReference type="Proteomes" id="UP000727907"/>
    </source>
</evidence>
<protein>
    <recommendedName>
        <fullName evidence="3">SnoaL-like domain-containing protein</fullName>
    </recommendedName>
</protein>
<organism evidence="1 2">
    <name type="scientific">Reyranella humidisoli</name>
    <dbReference type="NCBI Taxonomy" id="2849149"/>
    <lineage>
        <taxon>Bacteria</taxon>
        <taxon>Pseudomonadati</taxon>
        <taxon>Pseudomonadota</taxon>
        <taxon>Alphaproteobacteria</taxon>
        <taxon>Hyphomicrobiales</taxon>
        <taxon>Reyranellaceae</taxon>
        <taxon>Reyranella</taxon>
    </lineage>
</organism>